<evidence type="ECO:0000256" key="1">
    <source>
        <dbReference type="ARBA" id="ARBA00022563"/>
    </source>
</evidence>
<evidence type="ECO:0000256" key="3">
    <source>
        <dbReference type="HAMAP-Rule" id="MF_01927"/>
    </source>
</evidence>
<dbReference type="InterPro" id="IPR044074">
    <property type="entry name" value="PurU_ACT"/>
</dbReference>
<comment type="function">
    <text evidence="3">Catalyzes the hydrolysis of 10-formyltetrahydrofolate (formyl-FH4) to formate and tetrahydrofolate (FH4).</text>
</comment>
<evidence type="ECO:0000259" key="5">
    <source>
        <dbReference type="PROSITE" id="PS51671"/>
    </source>
</evidence>
<dbReference type="Gene3D" id="3.30.70.260">
    <property type="match status" value="1"/>
</dbReference>
<keyword evidence="3" id="KW-0658">Purine biosynthesis</keyword>
<dbReference type="PANTHER" id="PTHR42706:SF1">
    <property type="entry name" value="FORMYLTETRAHYDROFOLATE DEFORMYLASE 2, MITOCHONDRIAL"/>
    <property type="match status" value="1"/>
</dbReference>
<dbReference type="PROSITE" id="PS51671">
    <property type="entry name" value="ACT"/>
    <property type="match status" value="1"/>
</dbReference>
<dbReference type="PRINTS" id="PR01575">
    <property type="entry name" value="FFH4HYDRLASE"/>
</dbReference>
<protein>
    <recommendedName>
        <fullName evidence="3 4">Formyltetrahydrofolate deformylase</fullName>
        <ecNumber evidence="3 4">3.5.1.10</ecNumber>
    </recommendedName>
    <alternativeName>
        <fullName evidence="3">Formyl-FH(4) hydrolase</fullName>
    </alternativeName>
</protein>
<dbReference type="Proteomes" id="UP000050700">
    <property type="component" value="Unassembled WGS sequence"/>
</dbReference>
<dbReference type="SUPFAM" id="SSF55021">
    <property type="entry name" value="ACT-like"/>
    <property type="match status" value="1"/>
</dbReference>
<dbReference type="InterPro" id="IPR004810">
    <property type="entry name" value="PurU"/>
</dbReference>
<comment type="similarity">
    <text evidence="3">Belongs to the PurU family.</text>
</comment>
<evidence type="ECO:0000256" key="4">
    <source>
        <dbReference type="NCBIfam" id="TIGR00655"/>
    </source>
</evidence>
<reference evidence="6 7" key="1">
    <citation type="submission" date="2014-05" db="EMBL/GenBank/DDBJ databases">
        <title>Methylome analysis of the phasevarions of Haemophilus influenzae.</title>
        <authorList>
            <person name="Atack J.M."/>
            <person name="Fox K.L."/>
            <person name="Power P.M."/>
            <person name="Clark T."/>
            <person name="Jurcisek J."/>
            <person name="Korlach J."/>
            <person name="Bakaletz L.O."/>
            <person name="Jennings M.P."/>
        </authorList>
    </citation>
    <scope>NUCLEOTIDE SEQUENCE [LARGE SCALE GENOMIC DNA]</scope>
    <source>
        <strain evidence="6 7">1209</strain>
    </source>
</reference>
<accession>A0A158SXU1</accession>
<proteinExistence type="inferred from homology"/>
<comment type="pathway">
    <text evidence="3">Purine metabolism; IMP biosynthesis via de novo pathway; formate from 10-formyl-5,6,7,8-tetrahydrofolate: step 1/1.</text>
</comment>
<dbReference type="Pfam" id="PF00551">
    <property type="entry name" value="Formyl_trans_N"/>
    <property type="match status" value="1"/>
</dbReference>
<dbReference type="InterPro" id="IPR045865">
    <property type="entry name" value="ACT-like_dom_sf"/>
</dbReference>
<dbReference type="InterPro" id="IPR041729">
    <property type="entry name" value="Formyl-FH4-Hydrolase_C"/>
</dbReference>
<evidence type="ECO:0000313" key="6">
    <source>
        <dbReference type="EMBL" id="KIS35685.1"/>
    </source>
</evidence>
<evidence type="ECO:0000256" key="2">
    <source>
        <dbReference type="ARBA" id="ARBA00022801"/>
    </source>
</evidence>
<dbReference type="GO" id="GO:0008864">
    <property type="term" value="F:formyltetrahydrofolate deformylase activity"/>
    <property type="evidence" value="ECO:0007669"/>
    <property type="project" value="UniProtKB-UniRule"/>
</dbReference>
<dbReference type="Gene3D" id="3.40.50.170">
    <property type="entry name" value="Formyl transferase, N-terminal domain"/>
    <property type="match status" value="1"/>
</dbReference>
<dbReference type="AlphaFoldDB" id="A0A158SXU1"/>
<dbReference type="InterPro" id="IPR002912">
    <property type="entry name" value="ACT_dom"/>
</dbReference>
<dbReference type="InterPro" id="IPR002376">
    <property type="entry name" value="Formyl_transf_N"/>
</dbReference>
<dbReference type="HAMAP" id="MF_01927">
    <property type="entry name" value="PurU"/>
    <property type="match status" value="1"/>
</dbReference>
<keyword evidence="2 3" id="KW-0378">Hydrolase</keyword>
<dbReference type="GO" id="GO:0006189">
    <property type="term" value="P:'de novo' IMP biosynthetic process"/>
    <property type="evidence" value="ECO:0007669"/>
    <property type="project" value="UniProtKB-UniRule"/>
</dbReference>
<sequence length="298" mass="34631">MKLEPILWVLFFYLNIAHNIMIEKKILLTDCPDDKGLIAKITNICYKHQLNILHNNEFVDFETKHFFMRTELEGIFNEATLLEDLKYSLPEETNCRLIGTQRKRIVILVTKEAHCLGDILMKNYYGALDVEIAAVIGNHDNLRELVERFNIPFHLVSHENLTRVEHDKLLAEKIDEYTPDYIVLAKYMRVLNPEFVARYPNRVINIHHSFLPAFIGAKPYQQAYERGVKIIGATAHFINNELDQGPIIMQNVINVDHTYNAEAMMRAGRDVEKTVLSRALDLALHDRIFVYKNKTVVL</sequence>
<dbReference type="NCBIfam" id="NF004684">
    <property type="entry name" value="PRK06027.1"/>
    <property type="match status" value="1"/>
</dbReference>
<comment type="caution">
    <text evidence="6">The sequence shown here is derived from an EMBL/GenBank/DDBJ whole genome shotgun (WGS) entry which is preliminary data.</text>
</comment>
<comment type="catalytic activity">
    <reaction evidence="3">
        <text>(6R)-10-formyltetrahydrofolate + H2O = (6S)-5,6,7,8-tetrahydrofolate + formate + H(+)</text>
        <dbReference type="Rhea" id="RHEA:19833"/>
        <dbReference type="ChEBI" id="CHEBI:15377"/>
        <dbReference type="ChEBI" id="CHEBI:15378"/>
        <dbReference type="ChEBI" id="CHEBI:15740"/>
        <dbReference type="ChEBI" id="CHEBI:57453"/>
        <dbReference type="ChEBI" id="CHEBI:195366"/>
        <dbReference type="EC" id="3.5.1.10"/>
    </reaction>
</comment>
<feature type="active site" evidence="3">
    <location>
        <position position="243"/>
    </location>
</feature>
<dbReference type="SUPFAM" id="SSF53328">
    <property type="entry name" value="Formyltransferase"/>
    <property type="match status" value="1"/>
</dbReference>
<dbReference type="Pfam" id="PF01842">
    <property type="entry name" value="ACT"/>
    <property type="match status" value="1"/>
</dbReference>
<name>A0A158SXU1_HAEIF</name>
<dbReference type="UniPathway" id="UPA00074">
    <property type="reaction ID" value="UER00170"/>
</dbReference>
<dbReference type="EC" id="3.5.1.10" evidence="3 4"/>
<dbReference type="PANTHER" id="PTHR42706">
    <property type="entry name" value="FORMYLTETRAHYDROFOLATE DEFORMYLASE"/>
    <property type="match status" value="1"/>
</dbReference>
<dbReference type="GO" id="GO:0006730">
    <property type="term" value="P:one-carbon metabolic process"/>
    <property type="evidence" value="ECO:0007669"/>
    <property type="project" value="UniProtKB-KW"/>
</dbReference>
<feature type="domain" description="ACT" evidence="5">
    <location>
        <begin position="26"/>
        <end position="105"/>
    </location>
</feature>
<dbReference type="NCBIfam" id="TIGR00655">
    <property type="entry name" value="PurU"/>
    <property type="match status" value="1"/>
</dbReference>
<dbReference type="PATRIC" id="fig|727.582.peg.1186"/>
<dbReference type="InterPro" id="IPR036477">
    <property type="entry name" value="Formyl_transf_N_sf"/>
</dbReference>
<gene>
    <name evidence="3 6" type="primary">purU</name>
    <name evidence="6" type="ORF">NTHI1209_01293</name>
</gene>
<dbReference type="EMBL" id="JMQP01000002">
    <property type="protein sequence ID" value="KIS35685.1"/>
    <property type="molecule type" value="Genomic_DNA"/>
</dbReference>
<dbReference type="CDD" id="cd04875">
    <property type="entry name" value="ACT_F4HF-DF"/>
    <property type="match status" value="1"/>
</dbReference>
<organism evidence="6 7">
    <name type="scientific">Haemophilus influenzae</name>
    <dbReference type="NCBI Taxonomy" id="727"/>
    <lineage>
        <taxon>Bacteria</taxon>
        <taxon>Pseudomonadati</taxon>
        <taxon>Pseudomonadota</taxon>
        <taxon>Gammaproteobacteria</taxon>
        <taxon>Pasteurellales</taxon>
        <taxon>Pasteurellaceae</taxon>
        <taxon>Haemophilus</taxon>
    </lineage>
</organism>
<dbReference type="CDD" id="cd08648">
    <property type="entry name" value="FMT_core_Formyl-FH4-Hydrolase_C"/>
    <property type="match status" value="1"/>
</dbReference>
<keyword evidence="1 3" id="KW-0554">One-carbon metabolism</keyword>
<dbReference type="PIRSF" id="PIRSF036480">
    <property type="entry name" value="FormyFH4_hydr"/>
    <property type="match status" value="1"/>
</dbReference>
<evidence type="ECO:0000313" key="7">
    <source>
        <dbReference type="Proteomes" id="UP000050700"/>
    </source>
</evidence>